<evidence type="ECO:0000313" key="3">
    <source>
        <dbReference type="Proteomes" id="UP000515947"/>
    </source>
</evidence>
<accession>A0A7G9R8D0</accession>
<gene>
    <name evidence="2" type="ORF">H9L09_15125</name>
</gene>
<name>A0A7G9R8D0_9ACTN</name>
<dbReference type="Proteomes" id="UP000515947">
    <property type="component" value="Chromosome"/>
</dbReference>
<sequence length="88" mass="9624">MAGGMSRRGSWGPMSERVDTPAPLAPPPPPALKHCWVSDGHGRLPGLLLEWRRTESGYQGRVVRPVLEEGLGWVVVEEWVSATLLEPA</sequence>
<evidence type="ECO:0000256" key="1">
    <source>
        <dbReference type="SAM" id="MobiDB-lite"/>
    </source>
</evidence>
<feature type="region of interest" description="Disordered" evidence="1">
    <location>
        <begin position="1"/>
        <end position="30"/>
    </location>
</feature>
<dbReference type="AlphaFoldDB" id="A0A7G9R8D0"/>
<evidence type="ECO:0000313" key="2">
    <source>
        <dbReference type="EMBL" id="QNN51855.1"/>
    </source>
</evidence>
<keyword evidence="3" id="KW-1185">Reference proteome</keyword>
<dbReference type="KEGG" id="nmes:H9L09_15125"/>
<dbReference type="EMBL" id="CP060713">
    <property type="protein sequence ID" value="QNN51855.1"/>
    <property type="molecule type" value="Genomic_DNA"/>
</dbReference>
<proteinExistence type="predicted"/>
<reference evidence="2 3" key="1">
    <citation type="submission" date="2020-08" db="EMBL/GenBank/DDBJ databases">
        <title>Genome sequence of Nocardioides mesophilus KACC 16243T.</title>
        <authorList>
            <person name="Hyun D.-W."/>
            <person name="Bae J.-W."/>
        </authorList>
    </citation>
    <scope>NUCLEOTIDE SEQUENCE [LARGE SCALE GENOMIC DNA]</scope>
    <source>
        <strain evidence="2 3">KACC 16243</strain>
    </source>
</reference>
<organism evidence="2 3">
    <name type="scientific">Nocardioides mesophilus</name>
    <dbReference type="NCBI Taxonomy" id="433659"/>
    <lineage>
        <taxon>Bacteria</taxon>
        <taxon>Bacillati</taxon>
        <taxon>Actinomycetota</taxon>
        <taxon>Actinomycetes</taxon>
        <taxon>Propionibacteriales</taxon>
        <taxon>Nocardioidaceae</taxon>
        <taxon>Nocardioides</taxon>
    </lineage>
</organism>
<protein>
    <submittedName>
        <fullName evidence="2">Uncharacterized protein</fullName>
    </submittedName>
</protein>